<evidence type="ECO:0000256" key="5">
    <source>
        <dbReference type="ARBA" id="ARBA00023277"/>
    </source>
</evidence>
<evidence type="ECO:0000313" key="10">
    <source>
        <dbReference type="Proteomes" id="UP001610563"/>
    </source>
</evidence>
<reference evidence="9 10" key="1">
    <citation type="submission" date="2024-07" db="EMBL/GenBank/DDBJ databases">
        <title>Section-level genome sequencing and comparative genomics of Aspergillus sections Usti and Cavernicolus.</title>
        <authorList>
            <consortium name="Lawrence Berkeley National Laboratory"/>
            <person name="Nybo J.L."/>
            <person name="Vesth T.C."/>
            <person name="Theobald S."/>
            <person name="Frisvad J.C."/>
            <person name="Larsen T.O."/>
            <person name="Kjaerboelling I."/>
            <person name="Rothschild-Mancinelli K."/>
            <person name="Lyhne E.K."/>
            <person name="Kogle M.E."/>
            <person name="Barry K."/>
            <person name="Clum A."/>
            <person name="Na H."/>
            <person name="Ledsgaard L."/>
            <person name="Lin J."/>
            <person name="Lipzen A."/>
            <person name="Kuo A."/>
            <person name="Riley R."/>
            <person name="Mondo S."/>
            <person name="Labutti K."/>
            <person name="Haridas S."/>
            <person name="Pangalinan J."/>
            <person name="Salamov A.A."/>
            <person name="Simmons B.A."/>
            <person name="Magnuson J.K."/>
            <person name="Chen J."/>
            <person name="Drula E."/>
            <person name="Henrissat B."/>
            <person name="Wiebenga A."/>
            <person name="Lubbers R.J."/>
            <person name="Gomes A.C."/>
            <person name="Makela M.R."/>
            <person name="Stajich J."/>
            <person name="Grigoriev I.V."/>
            <person name="Mortensen U.H."/>
            <person name="De Vries R.P."/>
            <person name="Baker S.E."/>
            <person name="Andersen M.R."/>
        </authorList>
    </citation>
    <scope>NUCLEOTIDE SEQUENCE [LARGE SCALE GENOMIC DNA]</scope>
    <source>
        <strain evidence="9 10">CBS 209.92</strain>
    </source>
</reference>
<keyword evidence="4" id="KW-0378">Hydrolase</keyword>
<keyword evidence="6" id="KW-0170">Cobalt</keyword>
<dbReference type="PROSITE" id="PS51677">
    <property type="entry name" value="NODB"/>
    <property type="match status" value="1"/>
</dbReference>
<keyword evidence="10" id="KW-1185">Reference proteome</keyword>
<feature type="signal peptide" evidence="7">
    <location>
        <begin position="1"/>
        <end position="18"/>
    </location>
</feature>
<dbReference type="SUPFAM" id="SSF88713">
    <property type="entry name" value="Glycoside hydrolase/deacetylase"/>
    <property type="match status" value="1"/>
</dbReference>
<dbReference type="EMBL" id="JBFTWV010000065">
    <property type="protein sequence ID" value="KAL2789369.1"/>
    <property type="molecule type" value="Genomic_DNA"/>
</dbReference>
<dbReference type="InterPro" id="IPR002509">
    <property type="entry name" value="NODB_dom"/>
</dbReference>
<evidence type="ECO:0000313" key="9">
    <source>
        <dbReference type="EMBL" id="KAL2789369.1"/>
    </source>
</evidence>
<dbReference type="CDD" id="cd10951">
    <property type="entry name" value="CE4_ClCDA_like"/>
    <property type="match status" value="1"/>
</dbReference>
<protein>
    <recommendedName>
        <fullName evidence="8">NodB homology domain-containing protein</fullName>
    </recommendedName>
</protein>
<proteinExistence type="predicted"/>
<dbReference type="Gene3D" id="3.20.20.370">
    <property type="entry name" value="Glycoside hydrolase/deacetylase"/>
    <property type="match status" value="1"/>
</dbReference>
<evidence type="ECO:0000256" key="3">
    <source>
        <dbReference type="ARBA" id="ARBA00022729"/>
    </source>
</evidence>
<feature type="domain" description="NodB homology" evidence="8">
    <location>
        <begin position="39"/>
        <end position="220"/>
    </location>
</feature>
<comment type="cofactor">
    <cofactor evidence="1">
        <name>Co(2+)</name>
        <dbReference type="ChEBI" id="CHEBI:48828"/>
    </cofactor>
</comment>
<gene>
    <name evidence="9" type="ORF">BJX66DRAFT_326443</name>
</gene>
<comment type="caution">
    <text evidence="9">The sequence shown here is derived from an EMBL/GenBank/DDBJ whole genome shotgun (WGS) entry which is preliminary data.</text>
</comment>
<accession>A0ABR4G1G3</accession>
<evidence type="ECO:0000256" key="4">
    <source>
        <dbReference type="ARBA" id="ARBA00022801"/>
    </source>
</evidence>
<name>A0ABR4G1G3_9EURO</name>
<keyword evidence="5" id="KW-0119">Carbohydrate metabolism</keyword>
<sequence>MRAVFSLVFATLISSSLAWAPMRTHGFVGQVITNCVEPNTIALTFDDGPSEYTEHFLDLLRDYEARATFFVLGEAAQQYPKVLRRMQNEHHQIGSHTYSHPSLPTLSHDAIVAEMTKLEDVLIPIIEEIPTYMRPPYFDVSPEVLATMAELGYKVVTASIDTKDYEHDDEVGINISYEKFLTELDAGGSIVLAHDIHYWTGESLLERMLIEISDRGLTATTVGECLGDPLESWYRPAYAPLRVRPSASALPVPVRMGW</sequence>
<keyword evidence="3 7" id="KW-0732">Signal</keyword>
<organism evidence="9 10">
    <name type="scientific">Aspergillus keveii</name>
    <dbReference type="NCBI Taxonomy" id="714993"/>
    <lineage>
        <taxon>Eukaryota</taxon>
        <taxon>Fungi</taxon>
        <taxon>Dikarya</taxon>
        <taxon>Ascomycota</taxon>
        <taxon>Pezizomycotina</taxon>
        <taxon>Eurotiomycetes</taxon>
        <taxon>Eurotiomycetidae</taxon>
        <taxon>Eurotiales</taxon>
        <taxon>Aspergillaceae</taxon>
        <taxon>Aspergillus</taxon>
        <taxon>Aspergillus subgen. Nidulantes</taxon>
    </lineage>
</organism>
<feature type="chain" id="PRO_5045484018" description="NodB homology domain-containing protein" evidence="7">
    <location>
        <begin position="19"/>
        <end position="258"/>
    </location>
</feature>
<dbReference type="Pfam" id="PF01522">
    <property type="entry name" value="Polysacc_deac_1"/>
    <property type="match status" value="1"/>
</dbReference>
<evidence type="ECO:0000256" key="1">
    <source>
        <dbReference type="ARBA" id="ARBA00001941"/>
    </source>
</evidence>
<dbReference type="PANTHER" id="PTHR46471">
    <property type="entry name" value="CHITIN DEACETYLASE"/>
    <property type="match status" value="1"/>
</dbReference>
<evidence type="ECO:0000259" key="8">
    <source>
        <dbReference type="PROSITE" id="PS51677"/>
    </source>
</evidence>
<dbReference type="Proteomes" id="UP001610563">
    <property type="component" value="Unassembled WGS sequence"/>
</dbReference>
<dbReference type="PANTHER" id="PTHR46471:SF2">
    <property type="entry name" value="CHITIN DEACETYLASE-RELATED"/>
    <property type="match status" value="1"/>
</dbReference>
<evidence type="ECO:0000256" key="7">
    <source>
        <dbReference type="SAM" id="SignalP"/>
    </source>
</evidence>
<keyword evidence="2" id="KW-0479">Metal-binding</keyword>
<dbReference type="InterPro" id="IPR011330">
    <property type="entry name" value="Glyco_hydro/deAcase_b/a-brl"/>
</dbReference>
<evidence type="ECO:0000256" key="2">
    <source>
        <dbReference type="ARBA" id="ARBA00022723"/>
    </source>
</evidence>
<evidence type="ECO:0000256" key="6">
    <source>
        <dbReference type="ARBA" id="ARBA00023285"/>
    </source>
</evidence>